<feature type="compositionally biased region" description="Basic and acidic residues" evidence="5">
    <location>
        <begin position="1424"/>
        <end position="1439"/>
    </location>
</feature>
<evidence type="ECO:0000256" key="4">
    <source>
        <dbReference type="ARBA" id="ARBA00023136"/>
    </source>
</evidence>
<feature type="compositionally biased region" description="Acidic residues" evidence="5">
    <location>
        <begin position="1412"/>
        <end position="1423"/>
    </location>
</feature>
<feature type="domain" description="PDZ" evidence="6">
    <location>
        <begin position="1242"/>
        <end position="1339"/>
    </location>
</feature>
<evidence type="ECO:0000256" key="2">
    <source>
        <dbReference type="ARBA" id="ARBA00022553"/>
    </source>
</evidence>
<dbReference type="SMART" id="SM00228">
    <property type="entry name" value="PDZ"/>
    <property type="match status" value="9"/>
</dbReference>
<dbReference type="KEGG" id="tnl:113502759"/>
<dbReference type="GO" id="GO:0016020">
    <property type="term" value="C:membrane"/>
    <property type="evidence" value="ECO:0007669"/>
    <property type="project" value="UniProtKB-SubCell"/>
</dbReference>
<dbReference type="InParanoid" id="A0A7E5WJB1"/>
<feature type="domain" description="PDZ" evidence="6">
    <location>
        <begin position="1604"/>
        <end position="1687"/>
    </location>
</feature>
<comment type="subcellular location">
    <subcellularLocation>
        <location evidence="1">Membrane</location>
    </subcellularLocation>
</comment>
<dbReference type="PANTHER" id="PTHR19964">
    <property type="entry name" value="MULTIPLE PDZ DOMAIN PROTEIN"/>
    <property type="match status" value="1"/>
</dbReference>
<evidence type="ECO:0000259" key="6">
    <source>
        <dbReference type="PROSITE" id="PS50106"/>
    </source>
</evidence>
<feature type="compositionally biased region" description="Polar residues" evidence="5">
    <location>
        <begin position="1347"/>
        <end position="1358"/>
    </location>
</feature>
<keyword evidence="3" id="KW-0677">Repeat</keyword>
<feature type="region of interest" description="Disordered" evidence="5">
    <location>
        <begin position="1687"/>
        <end position="1747"/>
    </location>
</feature>
<evidence type="ECO:0000256" key="5">
    <source>
        <dbReference type="SAM" id="MobiDB-lite"/>
    </source>
</evidence>
<feature type="domain" description="PDZ" evidence="6">
    <location>
        <begin position="1756"/>
        <end position="1842"/>
    </location>
</feature>
<proteinExistence type="predicted"/>
<dbReference type="SUPFAM" id="SSF50156">
    <property type="entry name" value="PDZ domain-like"/>
    <property type="match status" value="9"/>
</dbReference>
<dbReference type="GeneID" id="113502759"/>
<sequence>MQVFGEWAQVEVVELVNDGSGLAFGIVGGRSSGVVVKSVLPGGVADRDGRLRSGDMLLRIGAVSVVGMCARQAAAVLRQCGACVRLLVARPATSGVPSMQPLGASPAPVVPSRLLADPIELERRLAEAGHDGFGALCEDTSPPSPPPTIIEERLHHRPVASIVAVVPRGALAPSPRPPPAFVQPPQPQPQPMRLPLDMAVRGTGEPETLSYDVELNKDSALGLGITVAGYVCEQEELSGIFVKSISEGSSADLCGKIQVNDRIVEVDGVSLHGVTNHRAVALLRDAKGPVVRLKALRYLRGAGFEKLQKALAAQDGRRSPIAPPSPSVTSLAKYSFSVYDESTVIEAEPESGLLPHMPSPMSPSEEAEIVIGRDDEVSEREARRIQDKWRDILRQETDWPGHQYQYDIVVSTIIKEKDSGLGISLEGTVRVVAGKEVQARHYIRAIAPNGPVARLGMYRVGDELLEVNGWRVLGAHHVEVVTRLRAVTSPVLLVVVRKREQYHDERLPEPGIARSNILGGSLQDLLSPPQRLIKAKSESSVASLCSATTIMSAPHDHDEFCTEDLERVRSRSLEPLSGLAMWSDHVEYIQLVKEDRGLGFSILDYLDPTEPGSSVIVVRSVVAGGAAARDARLAPGDRLVSVNGSSVARSPLAVAVAAIKSAPKGIVTIGIAKPLPCSTVVGGEKANGQSIQSSQECINSLGSDDHTGMDSFHECLQEYGEGLEVVQICLEPEEASIKDDELSALGDLSLEDCKKDKNIILNMKSEIKMNGVTELKMSKSDESLDDHDDDMTITEDDVLVAPRELPDTRSKSADRKDDGERCLSKQQSKDISTSDEMVFAVTPTGLERISFDKYWKENEVKIEKELVKVKSDESWKECLSPNEDTTVSFYDATTRISVQEDSNSLLYIDHEIDGYETCLDDDSSSQKCTLKNGRKMNGETDIKDFSKHEKIATKNKDNDLSAKPVIEQNTSNTTCMEDVSYSHRYVQEHIIKQMKSLRIEPINVNISHKKKKRSPTKPSKQERIQCVEYYNDQAECLKEIRQKKLEEEKKHKEDKKQKSREEEREKREEKRLKEEHKHEKEHKHKEEQKRNVETKLMVMEKKVHLHQEPSEESTDLETNYVPGCHKCFLENYAYAITKAYMAEANACKYCEVIREMLEVPKNASRRGSAPALVNLDSGSSETDEEELLMVPVTKDRRKSAGILKFPMSSRRPSYAPPTMTVTVSAERRADALSAQRWGSPRQVTLKRCPGAPLGVSIVGGKVDIISNRDGEDGEEKAIFGIFIKNVVPGSPAGNCGELQTGDRILEVDGACVRSAQHERAVQLIKAAGDTVTLTVQSLLAWNTDSSDVEASSPATSPAHSVKKSPAPRTPKETTPQPEIKITVTSDLDVEKAADDIPEKPGDQEPESKPEYSDSESSDEEDERELQGRTYSDKGVEIDRASAGAVKRTKEEKEADPEEEDDFGYTTNKIRKKYAGLGDTVVSVRLERAPRGGLGLSLAGHRDRSRMAVFVCGLHPAGAAAKASPPVKVGDEILEVNGIVLHGRCHLNASAIIKGLVGPVFKIILLRRKAALEDVAVKPLTPAQFPVALEEESEDRFAGYKGVRDITIKKGPSGLGIMIIEGRHTEAGRGIFVSDLQEGSAAEQGGLQIGDMLLAVNRDSLLNCSYDAAAAKLKQTEGVVVLTVCTPNLKDDKDDPNAPATPPGAASSGASRPPSRADPALGAASRPQTPRPAPSPVKVEPPPDPATCPILPNVDQHIEINSGNDVLGVQLLGGSDTLINGAAAIILDIYPNGAIGKDGRLKVGDQILECNGVAITKEMAHERLCLTIKQKTAKLKLLIHRPDPPRFAEVEVELSRKAGRALGLTCVAPVQAAGVYLGPPLPGSPAELDGRLQKGDFLVAVDGKDVSTADLMGAATALKLCANKASIKVKRFKTVR</sequence>
<feature type="region of interest" description="Disordered" evidence="5">
    <location>
        <begin position="1005"/>
        <end position="1024"/>
    </location>
</feature>
<dbReference type="Pfam" id="PF00595">
    <property type="entry name" value="PDZ"/>
    <property type="match status" value="9"/>
</dbReference>
<feature type="compositionally biased region" description="Pro residues" evidence="5">
    <location>
        <begin position="1728"/>
        <end position="1745"/>
    </location>
</feature>
<feature type="domain" description="PDZ" evidence="6">
    <location>
        <begin position="1482"/>
        <end position="1553"/>
    </location>
</feature>
<dbReference type="RefSeq" id="XP_026740226.1">
    <property type="nucleotide sequence ID" value="XM_026884425.1"/>
</dbReference>
<evidence type="ECO:0000313" key="8">
    <source>
        <dbReference type="RefSeq" id="XP_026740226.1"/>
    </source>
</evidence>
<organism evidence="7 8">
    <name type="scientific">Trichoplusia ni</name>
    <name type="common">Cabbage looper</name>
    <dbReference type="NCBI Taxonomy" id="7111"/>
    <lineage>
        <taxon>Eukaryota</taxon>
        <taxon>Metazoa</taxon>
        <taxon>Ecdysozoa</taxon>
        <taxon>Arthropoda</taxon>
        <taxon>Hexapoda</taxon>
        <taxon>Insecta</taxon>
        <taxon>Pterygota</taxon>
        <taxon>Neoptera</taxon>
        <taxon>Endopterygota</taxon>
        <taxon>Lepidoptera</taxon>
        <taxon>Glossata</taxon>
        <taxon>Ditrysia</taxon>
        <taxon>Noctuoidea</taxon>
        <taxon>Noctuidae</taxon>
        <taxon>Plusiinae</taxon>
        <taxon>Trichoplusia</taxon>
    </lineage>
</organism>
<keyword evidence="2" id="KW-0597">Phosphoprotein</keyword>
<feature type="region of interest" description="Disordered" evidence="5">
    <location>
        <begin position="801"/>
        <end position="829"/>
    </location>
</feature>
<dbReference type="CDD" id="cd06667">
    <property type="entry name" value="PDZ2_MUPP1-like"/>
    <property type="match status" value="1"/>
</dbReference>
<evidence type="ECO:0000313" key="7">
    <source>
        <dbReference type="Proteomes" id="UP000322000"/>
    </source>
</evidence>
<dbReference type="CDD" id="cd23064">
    <property type="entry name" value="PDZ3_INAD-like"/>
    <property type="match status" value="1"/>
</dbReference>
<feature type="domain" description="PDZ" evidence="6">
    <location>
        <begin position="12"/>
        <end position="92"/>
    </location>
</feature>
<dbReference type="Proteomes" id="UP000322000">
    <property type="component" value="Chromosome 18"/>
</dbReference>
<dbReference type="Gene3D" id="2.30.42.10">
    <property type="match status" value="9"/>
</dbReference>
<name>A0A7E5WJB1_TRINI</name>
<feature type="domain" description="PDZ" evidence="6">
    <location>
        <begin position="410"/>
        <end position="499"/>
    </location>
</feature>
<feature type="region of interest" description="Disordered" evidence="5">
    <location>
        <begin position="1047"/>
        <end position="1091"/>
    </location>
</feature>
<feature type="domain" description="PDZ" evidence="6">
    <location>
        <begin position="588"/>
        <end position="666"/>
    </location>
</feature>
<reference evidence="8" key="1">
    <citation type="submission" date="2025-08" db="UniProtKB">
        <authorList>
            <consortium name="RefSeq"/>
        </authorList>
    </citation>
    <scope>IDENTIFICATION</scope>
</reference>
<keyword evidence="7" id="KW-1185">Reference proteome</keyword>
<dbReference type="CDD" id="cd06791">
    <property type="entry name" value="PDZ3_MUPP1-like"/>
    <property type="match status" value="1"/>
</dbReference>
<gene>
    <name evidence="8" type="primary">LOC113502759</name>
</gene>
<keyword evidence="4" id="KW-0472">Membrane</keyword>
<dbReference type="OrthoDB" id="438726at2759"/>
<evidence type="ECO:0000256" key="3">
    <source>
        <dbReference type="ARBA" id="ARBA00022737"/>
    </source>
</evidence>
<feature type="compositionally biased region" description="Low complexity" evidence="5">
    <location>
        <begin position="1702"/>
        <end position="1719"/>
    </location>
</feature>
<accession>A0A7E5WJB1</accession>
<dbReference type="InterPro" id="IPR051342">
    <property type="entry name" value="PDZ_scaffold"/>
</dbReference>
<feature type="domain" description="PDZ" evidence="6">
    <location>
        <begin position="1850"/>
        <end position="1932"/>
    </location>
</feature>
<protein>
    <submittedName>
        <fullName evidence="8">Uncharacterized protein LOC113502759</fullName>
    </submittedName>
</protein>
<dbReference type="PROSITE" id="PS50106">
    <property type="entry name" value="PDZ"/>
    <property type="match status" value="9"/>
</dbReference>
<dbReference type="FunFam" id="2.30.42.10:FF:000070">
    <property type="entry name" value="Multiple PDZ domain protein"/>
    <property type="match status" value="1"/>
</dbReference>
<feature type="region of interest" description="Disordered" evidence="5">
    <location>
        <begin position="1347"/>
        <end position="1463"/>
    </location>
</feature>
<feature type="compositionally biased region" description="Basic and acidic residues" evidence="5">
    <location>
        <begin position="1388"/>
        <end position="1411"/>
    </location>
</feature>
<feature type="compositionally biased region" description="Acidic residues" evidence="5">
    <location>
        <begin position="1453"/>
        <end position="1462"/>
    </location>
</feature>
<feature type="domain" description="PDZ" evidence="6">
    <location>
        <begin position="212"/>
        <end position="290"/>
    </location>
</feature>
<dbReference type="InterPro" id="IPR001478">
    <property type="entry name" value="PDZ"/>
</dbReference>
<dbReference type="InterPro" id="IPR036034">
    <property type="entry name" value="PDZ_sf"/>
</dbReference>
<evidence type="ECO:0000256" key="1">
    <source>
        <dbReference type="ARBA" id="ARBA00004370"/>
    </source>
</evidence>
<dbReference type="PANTHER" id="PTHR19964:SF20">
    <property type="entry name" value="PATJ HOMOLOG-LIKE PROTEIN"/>
    <property type="match status" value="1"/>
</dbReference>
<feature type="compositionally biased region" description="Basic and acidic residues" evidence="5">
    <location>
        <begin position="804"/>
        <end position="823"/>
    </location>
</feature>